<evidence type="ECO:0008006" key="2">
    <source>
        <dbReference type="Google" id="ProtNLM"/>
    </source>
</evidence>
<accession>A0A382E9P3</accession>
<dbReference type="AlphaFoldDB" id="A0A382E9P3"/>
<organism evidence="1">
    <name type="scientific">marine metagenome</name>
    <dbReference type="NCBI Taxonomy" id="408172"/>
    <lineage>
        <taxon>unclassified sequences</taxon>
        <taxon>metagenomes</taxon>
        <taxon>ecological metagenomes</taxon>
    </lineage>
</organism>
<dbReference type="Gene3D" id="3.90.180.10">
    <property type="entry name" value="Medium-chain alcohol dehydrogenases, catalytic domain"/>
    <property type="match status" value="1"/>
</dbReference>
<evidence type="ECO:0000313" key="1">
    <source>
        <dbReference type="EMBL" id="SVB47340.1"/>
    </source>
</evidence>
<reference evidence="1" key="1">
    <citation type="submission" date="2018-05" db="EMBL/GenBank/DDBJ databases">
        <authorList>
            <person name="Lanie J.A."/>
            <person name="Ng W.-L."/>
            <person name="Kazmierczak K.M."/>
            <person name="Andrzejewski T.M."/>
            <person name="Davidsen T.M."/>
            <person name="Wayne K.J."/>
            <person name="Tettelin H."/>
            <person name="Glass J.I."/>
            <person name="Rusch D."/>
            <person name="Podicherti R."/>
            <person name="Tsui H.-C.T."/>
            <person name="Winkler M.E."/>
        </authorList>
    </citation>
    <scope>NUCLEOTIDE SEQUENCE</scope>
</reference>
<name>A0A382E9P3_9ZZZZ</name>
<gene>
    <name evidence="1" type="ORF">METZ01_LOCUS200194</name>
</gene>
<dbReference type="EMBL" id="UINC01043381">
    <property type="protein sequence ID" value="SVB47340.1"/>
    <property type="molecule type" value="Genomic_DNA"/>
</dbReference>
<sequence length="51" mass="5997">MFDTWYKMGSVLQRSLNISTVITYRLPFDQFQEGFDLMNSGFSGKVILNWN</sequence>
<protein>
    <recommendedName>
        <fullName evidence="2">Alcohol dehydrogenase-like C-terminal domain-containing protein</fullName>
    </recommendedName>
</protein>
<proteinExistence type="predicted"/>